<name>A0A927IIL9_9BACT</name>
<dbReference type="Proteomes" id="UP000622317">
    <property type="component" value="Unassembled WGS sequence"/>
</dbReference>
<proteinExistence type="predicted"/>
<dbReference type="RefSeq" id="WP_191618005.1">
    <property type="nucleotide sequence ID" value="NZ_JACYFG010000038.1"/>
</dbReference>
<accession>A0A927IIL9</accession>
<evidence type="ECO:0000313" key="1">
    <source>
        <dbReference type="EMBL" id="MBD5780898.1"/>
    </source>
</evidence>
<evidence type="ECO:0000313" key="2">
    <source>
        <dbReference type="Proteomes" id="UP000622317"/>
    </source>
</evidence>
<dbReference type="Gene3D" id="1.25.40.920">
    <property type="entry name" value="TRAP transporter T-component"/>
    <property type="match status" value="1"/>
</dbReference>
<sequence>MTSLLLSGCSVKKLAMNQLGDALSGGGDVFSSDEDPELVGDALPFSLKLMESVLAETPNHEGLLTSLCSGFTQYAYGWVQLDADEIEDEDYDRAEELRERAIKLYQRANRYGMRALEVKYPGFGEALKKDGKSALARVEAEDVETLYWSALSWAGAISLSLDNMDLVGDLAYVEAMMTRCLELDPDWEMGSIQSFFITYEMSRMNGEGDPVENATRFFKRAVELSEGKLASVYVAYAESVAVEQQDKELFLAMLNKALEIDVDANPSLRLNNLLYQRRAEWLLTRLDWLFL</sequence>
<comment type="caution">
    <text evidence="1">The sequence shown here is derived from an EMBL/GenBank/DDBJ whole genome shotgun (WGS) entry which is preliminary data.</text>
</comment>
<gene>
    <name evidence="1" type="ORF">IEN85_15470</name>
</gene>
<dbReference type="InterPro" id="IPR038537">
    <property type="entry name" value="TatT_sf"/>
</dbReference>
<dbReference type="AlphaFoldDB" id="A0A927IIL9"/>
<dbReference type="InterPro" id="IPR031823">
    <property type="entry name" value="TatT"/>
</dbReference>
<protein>
    <submittedName>
        <fullName evidence="1">TRAP transporter TatT component family protein</fullName>
    </submittedName>
</protein>
<organism evidence="1 2">
    <name type="scientific">Pelagicoccus enzymogenes</name>
    <dbReference type="NCBI Taxonomy" id="2773457"/>
    <lineage>
        <taxon>Bacteria</taxon>
        <taxon>Pseudomonadati</taxon>
        <taxon>Verrucomicrobiota</taxon>
        <taxon>Opitutia</taxon>
        <taxon>Puniceicoccales</taxon>
        <taxon>Pelagicoccaceae</taxon>
        <taxon>Pelagicoccus</taxon>
    </lineage>
</organism>
<dbReference type="EMBL" id="JACYFG010000038">
    <property type="protein sequence ID" value="MBD5780898.1"/>
    <property type="molecule type" value="Genomic_DNA"/>
</dbReference>
<reference evidence="1" key="1">
    <citation type="submission" date="2020-09" db="EMBL/GenBank/DDBJ databases">
        <title>Pelagicoccus enzymogenes sp. nov. with an EPS production, isolated from marine sediment.</title>
        <authorList>
            <person name="Feng X."/>
        </authorList>
    </citation>
    <scope>NUCLEOTIDE SEQUENCE</scope>
    <source>
        <strain evidence="1">NFK12</strain>
    </source>
</reference>
<keyword evidence="2" id="KW-1185">Reference proteome</keyword>
<dbReference type="Pfam" id="PF16811">
    <property type="entry name" value="TAtT"/>
    <property type="match status" value="1"/>
</dbReference>